<protein>
    <submittedName>
        <fullName evidence="1">ComF family protein</fullName>
    </submittedName>
</protein>
<dbReference type="EMBL" id="JAGKSP010000023">
    <property type="protein sequence ID" value="MBP3966763.1"/>
    <property type="molecule type" value="Genomic_DNA"/>
</dbReference>
<reference evidence="1 2" key="1">
    <citation type="submission" date="2021-04" db="EMBL/GenBank/DDBJ databases">
        <title>Paenibacillus sp. DLE-14 whole genome sequence.</title>
        <authorList>
            <person name="Ham Y.J."/>
        </authorList>
    </citation>
    <scope>NUCLEOTIDE SEQUENCE [LARGE SCALE GENOMIC DNA]</scope>
    <source>
        <strain evidence="1 2">DLE-14</strain>
    </source>
</reference>
<dbReference type="PANTHER" id="PTHR47505:SF1">
    <property type="entry name" value="DNA UTILIZATION PROTEIN YHGH"/>
    <property type="match status" value="1"/>
</dbReference>
<dbReference type="InterPro" id="IPR051910">
    <property type="entry name" value="ComF/GntX_DNA_util-trans"/>
</dbReference>
<dbReference type="Gene3D" id="3.40.50.2020">
    <property type="match status" value="1"/>
</dbReference>
<organism evidence="1 2">
    <name type="scientific">Paenibacillus lignilyticus</name>
    <dbReference type="NCBI Taxonomy" id="1172615"/>
    <lineage>
        <taxon>Bacteria</taxon>
        <taxon>Bacillati</taxon>
        <taxon>Bacillota</taxon>
        <taxon>Bacilli</taxon>
        <taxon>Bacillales</taxon>
        <taxon>Paenibacillaceae</taxon>
        <taxon>Paenibacillus</taxon>
    </lineage>
</organism>
<accession>A0ABS5CLM0</accession>
<proteinExistence type="predicted"/>
<dbReference type="Proteomes" id="UP000673394">
    <property type="component" value="Unassembled WGS sequence"/>
</dbReference>
<dbReference type="InterPro" id="IPR029057">
    <property type="entry name" value="PRTase-like"/>
</dbReference>
<gene>
    <name evidence="1" type="ORF">I8J30_29175</name>
</gene>
<comment type="caution">
    <text evidence="1">The sequence shown here is derived from an EMBL/GenBank/DDBJ whole genome shotgun (WGS) entry which is preliminary data.</text>
</comment>
<sequence length="242" mass="27285">MLSDRSPRHAEFPELCRHCFGQIPWITRIYCAVCGRPEGCPDCTRRQEAGFICNRSAVHYDPVIRQWLALYKYRGHEGLAPILGKMLIPAYRGMIAQQSAGSQTAFRFDAVIPVPVSDERLQERGFNQAERLASYLAEHEHLTVYDILQRTRHSDKQSFKTRLARLRDTKQLFAADLDATAEMLDTLNLNSLHQPLIKLLVIDDIYTTGSTANSCALALTEGIGQLAPQINAQIFILTLARS</sequence>
<dbReference type="PANTHER" id="PTHR47505">
    <property type="entry name" value="DNA UTILIZATION PROTEIN YHGH"/>
    <property type="match status" value="1"/>
</dbReference>
<name>A0ABS5CLM0_9BACL</name>
<dbReference type="RefSeq" id="WP_210663971.1">
    <property type="nucleotide sequence ID" value="NZ_JAGKSP010000023.1"/>
</dbReference>
<keyword evidence="2" id="KW-1185">Reference proteome</keyword>
<evidence type="ECO:0000313" key="2">
    <source>
        <dbReference type="Proteomes" id="UP000673394"/>
    </source>
</evidence>
<dbReference type="SUPFAM" id="SSF53271">
    <property type="entry name" value="PRTase-like"/>
    <property type="match status" value="1"/>
</dbReference>
<evidence type="ECO:0000313" key="1">
    <source>
        <dbReference type="EMBL" id="MBP3966763.1"/>
    </source>
</evidence>